<evidence type="ECO:0000256" key="12">
    <source>
        <dbReference type="SAM" id="Phobius"/>
    </source>
</evidence>
<evidence type="ECO:0000256" key="5">
    <source>
        <dbReference type="ARBA" id="ARBA00022692"/>
    </source>
</evidence>
<evidence type="ECO:0000313" key="15">
    <source>
        <dbReference type="Proteomes" id="UP000460132"/>
    </source>
</evidence>
<dbReference type="InterPro" id="IPR050640">
    <property type="entry name" value="Bact_2-comp_sensor_kinase"/>
</dbReference>
<keyword evidence="5 12" id="KW-0812">Transmembrane</keyword>
<reference evidence="14 15" key="1">
    <citation type="submission" date="2020-01" db="EMBL/GenBank/DDBJ databases">
        <title>Vaginal microbiome of pregnant Indian women: Insights into the genome of dominants Lactobacillus species.</title>
        <authorList>
            <person name="Das B."/>
            <person name="Mehta O."/>
            <person name="Ghosh T.S."/>
            <person name="Kothidar A."/>
            <person name="Gowtham M.R."/>
            <person name="Mitra R."/>
            <person name="Kshetrapal P."/>
            <person name="Wadhwa N."/>
            <person name="Thiruvengadam R."/>
            <person name="Nair G.B."/>
            <person name="Bhatnagar S."/>
            <person name="Pore S."/>
        </authorList>
    </citation>
    <scope>NUCLEOTIDE SEQUENCE [LARGE SCALE GENOMIC DNA]</scope>
    <source>
        <strain evidence="14 15">Indica2</strain>
    </source>
</reference>
<dbReference type="CDD" id="cd06225">
    <property type="entry name" value="HAMP"/>
    <property type="match status" value="1"/>
</dbReference>
<dbReference type="InterPro" id="IPR003660">
    <property type="entry name" value="HAMP_dom"/>
</dbReference>
<keyword evidence="10" id="KW-0902">Two-component regulatory system</keyword>
<protein>
    <recommendedName>
        <fullName evidence="13">HAMP domain-containing protein</fullName>
    </recommendedName>
</protein>
<keyword evidence="7" id="KW-0418">Kinase</keyword>
<dbReference type="InterPro" id="IPR036890">
    <property type="entry name" value="HATPase_C_sf"/>
</dbReference>
<dbReference type="GO" id="GO:0005524">
    <property type="term" value="F:ATP binding"/>
    <property type="evidence" value="ECO:0007669"/>
    <property type="project" value="UniProtKB-KW"/>
</dbReference>
<gene>
    <name evidence="14" type="ORF">GTK63_02750</name>
</gene>
<evidence type="ECO:0000256" key="4">
    <source>
        <dbReference type="ARBA" id="ARBA00022679"/>
    </source>
</evidence>
<dbReference type="Pfam" id="PF06580">
    <property type="entry name" value="His_kinase"/>
    <property type="match status" value="1"/>
</dbReference>
<dbReference type="Gene3D" id="6.10.340.10">
    <property type="match status" value="1"/>
</dbReference>
<evidence type="ECO:0000256" key="10">
    <source>
        <dbReference type="ARBA" id="ARBA00023012"/>
    </source>
</evidence>
<dbReference type="Gene3D" id="3.30.565.10">
    <property type="entry name" value="Histidine kinase-like ATPase, C-terminal domain"/>
    <property type="match status" value="1"/>
</dbReference>
<evidence type="ECO:0000256" key="9">
    <source>
        <dbReference type="ARBA" id="ARBA00022989"/>
    </source>
</evidence>
<keyword evidence="4" id="KW-0808">Transferase</keyword>
<keyword evidence="2" id="KW-1003">Cell membrane</keyword>
<organism evidence="14 15">
    <name type="scientific">Lactobacillus crispatus</name>
    <dbReference type="NCBI Taxonomy" id="47770"/>
    <lineage>
        <taxon>Bacteria</taxon>
        <taxon>Bacillati</taxon>
        <taxon>Bacillota</taxon>
        <taxon>Bacilli</taxon>
        <taxon>Lactobacillales</taxon>
        <taxon>Lactobacillaceae</taxon>
        <taxon>Lactobacillus</taxon>
    </lineage>
</organism>
<dbReference type="SUPFAM" id="SSF55874">
    <property type="entry name" value="ATPase domain of HSP90 chaperone/DNA topoisomerase II/histidine kinase"/>
    <property type="match status" value="1"/>
</dbReference>
<keyword evidence="3" id="KW-0597">Phosphoprotein</keyword>
<dbReference type="PROSITE" id="PS50885">
    <property type="entry name" value="HAMP"/>
    <property type="match status" value="1"/>
</dbReference>
<dbReference type="GO" id="GO:0000155">
    <property type="term" value="F:phosphorelay sensor kinase activity"/>
    <property type="evidence" value="ECO:0007669"/>
    <property type="project" value="InterPro"/>
</dbReference>
<keyword evidence="9 12" id="KW-1133">Transmembrane helix</keyword>
<evidence type="ECO:0000256" key="3">
    <source>
        <dbReference type="ARBA" id="ARBA00022553"/>
    </source>
</evidence>
<proteinExistence type="predicted"/>
<keyword evidence="8" id="KW-0067">ATP-binding</keyword>
<evidence type="ECO:0000256" key="2">
    <source>
        <dbReference type="ARBA" id="ARBA00022475"/>
    </source>
</evidence>
<dbReference type="AlphaFoldDB" id="A0A7X4HNG8"/>
<dbReference type="EMBL" id="WWFF01000003">
    <property type="protein sequence ID" value="MYN53253.1"/>
    <property type="molecule type" value="Genomic_DNA"/>
</dbReference>
<dbReference type="RefSeq" id="WP_160811009.1">
    <property type="nucleotide sequence ID" value="NZ_JAGSXU010000001.1"/>
</dbReference>
<evidence type="ECO:0000256" key="11">
    <source>
        <dbReference type="ARBA" id="ARBA00023136"/>
    </source>
</evidence>
<dbReference type="Proteomes" id="UP000460132">
    <property type="component" value="Unassembled WGS sequence"/>
</dbReference>
<dbReference type="GO" id="GO:0005886">
    <property type="term" value="C:plasma membrane"/>
    <property type="evidence" value="ECO:0007669"/>
    <property type="project" value="UniProtKB-SubCell"/>
</dbReference>
<accession>A0A7X4HNG8</accession>
<evidence type="ECO:0000259" key="13">
    <source>
        <dbReference type="PROSITE" id="PS50885"/>
    </source>
</evidence>
<feature type="transmembrane region" description="Helical" evidence="12">
    <location>
        <begin position="268"/>
        <end position="290"/>
    </location>
</feature>
<dbReference type="PANTHER" id="PTHR34220:SF11">
    <property type="entry name" value="SENSOR PROTEIN KINASE HPTS"/>
    <property type="match status" value="1"/>
</dbReference>
<feature type="domain" description="HAMP" evidence="13">
    <location>
        <begin position="291"/>
        <end position="345"/>
    </location>
</feature>
<evidence type="ECO:0000256" key="8">
    <source>
        <dbReference type="ARBA" id="ARBA00022840"/>
    </source>
</evidence>
<dbReference type="InterPro" id="IPR010559">
    <property type="entry name" value="Sig_transdc_His_kin_internal"/>
</dbReference>
<feature type="transmembrane region" description="Helical" evidence="12">
    <location>
        <begin position="12"/>
        <end position="32"/>
    </location>
</feature>
<evidence type="ECO:0000313" key="14">
    <source>
        <dbReference type="EMBL" id="MYN53253.1"/>
    </source>
</evidence>
<evidence type="ECO:0000256" key="6">
    <source>
        <dbReference type="ARBA" id="ARBA00022741"/>
    </source>
</evidence>
<keyword evidence="11 12" id="KW-0472">Membrane</keyword>
<comment type="subcellular location">
    <subcellularLocation>
        <location evidence="1">Cell membrane</location>
        <topology evidence="1">Multi-pass membrane protein</topology>
    </subcellularLocation>
</comment>
<name>A0A7X4HNG8_9LACO</name>
<sequence length="558" mass="63817">MKSSFQRLMLGFTVILSLIICITTAIFLNVSIKNYKLEQKNVQNLAITKVSDELQNEITITNNIANYISENQSRINNIHNYLRNDPAKYSKQIIDDSYQNNDYFNWPKANESFYVTYPTLTNLSVQFDDINIASQSSRYNTNGKKIASNKAFNPRMIYSNIISPQQASIVGIVGANYDQKILNKDLNRISNHTKLQLVLMSQDGQVLYNFADKSISNSERKQIRKIFNDKGVAGLKDYSYKKADLDKGYIVYTFFNDIDSKKLIFKRILPILVCGIIVLSLLLGSFIAIFTRYKKQLSEIIKTTKQVSNNDLNARVKIDSGHYGDLNLLSHSINTMLDEINNYINTIYKMRIAQQDAHMKSLQAQISPHFMANTLEYIRMSALDIGARDLAKVVFSFASLLRSNVGNQVQSTIKAEIKLVKNYIFLYQVRFPDKLAYQINVDPDLDNVKIPKFTLQPIIENYFAHGVNFANGNNAVEVKGWLENGRVNIWVIDNGKHIDVEELSKLNLHLQEPIVGDKSIGLQNVYARMLNYTHNFKMMIINNRYGGVTVKLSFDFES</sequence>
<keyword evidence="6" id="KW-0547">Nucleotide-binding</keyword>
<dbReference type="PANTHER" id="PTHR34220">
    <property type="entry name" value="SENSOR HISTIDINE KINASE YPDA"/>
    <property type="match status" value="1"/>
</dbReference>
<evidence type="ECO:0000256" key="1">
    <source>
        <dbReference type="ARBA" id="ARBA00004651"/>
    </source>
</evidence>
<comment type="caution">
    <text evidence="14">The sequence shown here is derived from an EMBL/GenBank/DDBJ whole genome shotgun (WGS) entry which is preliminary data.</text>
</comment>
<evidence type="ECO:0000256" key="7">
    <source>
        <dbReference type="ARBA" id="ARBA00022777"/>
    </source>
</evidence>